<dbReference type="Gramene" id="PRQ53506">
    <property type="protein sequence ID" value="PRQ53506"/>
    <property type="gene ID" value="RchiOBHm_Chr2g0167271"/>
</dbReference>
<gene>
    <name evidence="2" type="ORF">RchiOBHm_Chr1g0339481</name>
    <name evidence="1" type="ORF">RchiOBHm_Chr2g0167271</name>
</gene>
<proteinExistence type="predicted"/>
<accession>A0A2P6S4B0</accession>
<reference evidence="1 3" key="1">
    <citation type="journal article" date="2018" name="Nat. Genet.">
        <title>The Rosa genome provides new insights in the design of modern roses.</title>
        <authorList>
            <person name="Bendahmane M."/>
        </authorList>
    </citation>
    <scope>NUCLEOTIDE SEQUENCE [LARGE SCALE GENOMIC DNA]</scope>
    <source>
        <strain evidence="3">cv. Old Blush</strain>
    </source>
</reference>
<dbReference type="EMBL" id="PDCK01000040">
    <property type="protein sequence ID" value="PRQ53506.1"/>
    <property type="molecule type" value="Genomic_DNA"/>
</dbReference>
<comment type="caution">
    <text evidence="1">The sequence shown here is derived from an EMBL/GenBank/DDBJ whole genome shotgun (WGS) entry which is preliminary data.</text>
</comment>
<dbReference type="Proteomes" id="UP000238479">
    <property type="component" value="Chromosome 2"/>
</dbReference>
<sequence length="51" mass="5756">MRAERGNELHNGKLIVQNCGFRSWPDGIQSMALSLFPLSIMLGLIDFDYSL</sequence>
<dbReference type="Gramene" id="PRQ56639">
    <property type="protein sequence ID" value="PRQ56639"/>
    <property type="gene ID" value="RchiOBHm_Chr1g0339481"/>
</dbReference>
<protein>
    <submittedName>
        <fullName evidence="1">Uncharacterized protein</fullName>
    </submittedName>
</protein>
<evidence type="ECO:0000313" key="1">
    <source>
        <dbReference type="EMBL" id="PRQ53506.1"/>
    </source>
</evidence>
<keyword evidence="3" id="KW-1185">Reference proteome</keyword>
<organism evidence="1 3">
    <name type="scientific">Rosa chinensis</name>
    <name type="common">China rose</name>
    <dbReference type="NCBI Taxonomy" id="74649"/>
    <lineage>
        <taxon>Eukaryota</taxon>
        <taxon>Viridiplantae</taxon>
        <taxon>Streptophyta</taxon>
        <taxon>Embryophyta</taxon>
        <taxon>Tracheophyta</taxon>
        <taxon>Spermatophyta</taxon>
        <taxon>Magnoliopsida</taxon>
        <taxon>eudicotyledons</taxon>
        <taxon>Gunneridae</taxon>
        <taxon>Pentapetalae</taxon>
        <taxon>rosids</taxon>
        <taxon>fabids</taxon>
        <taxon>Rosales</taxon>
        <taxon>Rosaceae</taxon>
        <taxon>Rosoideae</taxon>
        <taxon>Rosoideae incertae sedis</taxon>
        <taxon>Rosa</taxon>
    </lineage>
</organism>
<evidence type="ECO:0000313" key="2">
    <source>
        <dbReference type="EMBL" id="PRQ56639.1"/>
    </source>
</evidence>
<dbReference type="Proteomes" id="UP000238479">
    <property type="component" value="Chromosome 1"/>
</dbReference>
<name>A0A2P6S4B0_ROSCH</name>
<dbReference type="AlphaFoldDB" id="A0A2P6S4B0"/>
<evidence type="ECO:0000313" key="3">
    <source>
        <dbReference type="Proteomes" id="UP000238479"/>
    </source>
</evidence>
<dbReference type="EMBL" id="PDCK01000039">
    <property type="protein sequence ID" value="PRQ56639.1"/>
    <property type="molecule type" value="Genomic_DNA"/>
</dbReference>